<feature type="domain" description="SGNH hydrolase-type esterase" evidence="3">
    <location>
        <begin position="85"/>
        <end position="264"/>
    </location>
</feature>
<evidence type="ECO:0000313" key="5">
    <source>
        <dbReference type="Proteomes" id="UP000249467"/>
    </source>
</evidence>
<accession>A0A2W4W3E2</accession>
<dbReference type="Proteomes" id="UP000249467">
    <property type="component" value="Unassembled WGS sequence"/>
</dbReference>
<proteinExistence type="predicted"/>
<keyword evidence="2" id="KW-1133">Transmembrane helix</keyword>
<reference evidence="4 5" key="1">
    <citation type="submission" date="2018-04" db="EMBL/GenBank/DDBJ databases">
        <authorList>
            <person name="Go L.Y."/>
            <person name="Mitchell J.A."/>
        </authorList>
    </citation>
    <scope>NUCLEOTIDE SEQUENCE [LARGE SCALE GENOMIC DNA]</scope>
    <source>
        <strain evidence="4">ULC066bin1</strain>
    </source>
</reference>
<comment type="caution">
    <text evidence="4">The sequence shown here is derived from an EMBL/GenBank/DDBJ whole genome shotgun (WGS) entry which is preliminary data.</text>
</comment>
<dbReference type="InterPro" id="IPR051532">
    <property type="entry name" value="Ester_Hydrolysis_Enzymes"/>
</dbReference>
<sequence>MRHVKGLQVSRPLKGLRSSHSKSLDTSVQSAIRILILGLFIGLACWSGIVGTGISNPILNSSLNSPALSKSNSVSQISTHPKVVFFGSSTTVGLWASRGDRRWSTLLSRYLGWQEINESLSGSTLSKAPRDGKSLPPAAVQRWRDAIVPRHPDLVLMLYGANDAYWKLPLGDTVNPKPATFRGDLETMLTGMTKVFPPDRLVVLTPQPNQATLDRRSAYDLALQEGSKKVGAYFINAGNKAFAIEELPNYSADGLHLNNLGHAALASYIAGKLVDMGIATPPPIAQGGNKLLEATEALSGGFLRIDGDRPLSFGEIHTISARWVTSGRARFAVMRPDGRGGYEVVYRTPIFDVTSGVMETKVPRWWVLDGDRLAVWTDSSCLGSQSNDGNKAYHLAIKLQGDVTLPDVMPNTASFDSHKLAVWIDA</sequence>
<dbReference type="Gene3D" id="3.40.50.1110">
    <property type="entry name" value="SGNH hydrolase"/>
    <property type="match status" value="1"/>
</dbReference>
<organism evidence="4 5">
    <name type="scientific">Pseudanabaena frigida</name>
    <dbReference type="NCBI Taxonomy" id="945775"/>
    <lineage>
        <taxon>Bacteria</taxon>
        <taxon>Bacillati</taxon>
        <taxon>Cyanobacteriota</taxon>
        <taxon>Cyanophyceae</taxon>
        <taxon>Pseudanabaenales</taxon>
        <taxon>Pseudanabaenaceae</taxon>
        <taxon>Pseudanabaena</taxon>
    </lineage>
</organism>
<feature type="region of interest" description="Disordered" evidence="1">
    <location>
        <begin position="1"/>
        <end position="20"/>
    </location>
</feature>
<dbReference type="CDD" id="cd00229">
    <property type="entry name" value="SGNH_hydrolase"/>
    <property type="match status" value="1"/>
</dbReference>
<evidence type="ECO:0000313" key="4">
    <source>
        <dbReference type="EMBL" id="PZO38027.1"/>
    </source>
</evidence>
<protein>
    <recommendedName>
        <fullName evidence="3">SGNH hydrolase-type esterase domain-containing protein</fullName>
    </recommendedName>
</protein>
<gene>
    <name evidence="4" type="ORF">DCF19_17435</name>
</gene>
<dbReference type="SUPFAM" id="SSF52266">
    <property type="entry name" value="SGNH hydrolase"/>
    <property type="match status" value="1"/>
</dbReference>
<keyword evidence="2" id="KW-0812">Transmembrane</keyword>
<evidence type="ECO:0000259" key="3">
    <source>
        <dbReference type="Pfam" id="PF13472"/>
    </source>
</evidence>
<dbReference type="InterPro" id="IPR013830">
    <property type="entry name" value="SGNH_hydro"/>
</dbReference>
<evidence type="ECO:0000256" key="2">
    <source>
        <dbReference type="SAM" id="Phobius"/>
    </source>
</evidence>
<dbReference type="EMBL" id="QBML01000026">
    <property type="protein sequence ID" value="PZO38027.1"/>
    <property type="molecule type" value="Genomic_DNA"/>
</dbReference>
<feature type="transmembrane region" description="Helical" evidence="2">
    <location>
        <begin position="31"/>
        <end position="54"/>
    </location>
</feature>
<dbReference type="PANTHER" id="PTHR30383">
    <property type="entry name" value="THIOESTERASE 1/PROTEASE 1/LYSOPHOSPHOLIPASE L1"/>
    <property type="match status" value="1"/>
</dbReference>
<evidence type="ECO:0000256" key="1">
    <source>
        <dbReference type="SAM" id="MobiDB-lite"/>
    </source>
</evidence>
<dbReference type="InterPro" id="IPR036514">
    <property type="entry name" value="SGNH_hydro_sf"/>
</dbReference>
<keyword evidence="2" id="KW-0472">Membrane</keyword>
<name>A0A2W4W3E2_9CYAN</name>
<dbReference type="Pfam" id="PF13472">
    <property type="entry name" value="Lipase_GDSL_2"/>
    <property type="match status" value="1"/>
</dbReference>
<reference evidence="4 5" key="2">
    <citation type="submission" date="2018-06" db="EMBL/GenBank/DDBJ databases">
        <title>Metagenomic assembly of (sub)arctic Cyanobacteria and their associated microbiome from non-axenic cultures.</title>
        <authorList>
            <person name="Baurain D."/>
        </authorList>
    </citation>
    <scope>NUCLEOTIDE SEQUENCE [LARGE SCALE GENOMIC DNA]</scope>
    <source>
        <strain evidence="4">ULC066bin1</strain>
    </source>
</reference>
<dbReference type="AlphaFoldDB" id="A0A2W4W3E2"/>